<feature type="chain" id="PRO_5013120014" description="PEP-CTERM protein-sorting domain-containing protein" evidence="1">
    <location>
        <begin position="26"/>
        <end position="208"/>
    </location>
</feature>
<dbReference type="OrthoDB" id="487987at2"/>
<keyword evidence="1" id="KW-0732">Signal</keyword>
<dbReference type="AlphaFoldDB" id="A0A1Z4GHX8"/>
<feature type="signal peptide" evidence="1">
    <location>
        <begin position="1"/>
        <end position="25"/>
    </location>
</feature>
<reference evidence="2 3" key="1">
    <citation type="submission" date="2017-06" db="EMBL/GenBank/DDBJ databases">
        <title>Genome sequencing of cyanobaciteial culture collection at National Institute for Environmental Studies (NIES).</title>
        <authorList>
            <person name="Hirose Y."/>
            <person name="Shimura Y."/>
            <person name="Fujisawa T."/>
            <person name="Nakamura Y."/>
            <person name="Kawachi M."/>
        </authorList>
    </citation>
    <scope>NUCLEOTIDE SEQUENCE [LARGE SCALE GENOMIC DNA]</scope>
    <source>
        <strain evidence="2 3">NIES-21</strain>
    </source>
</reference>
<evidence type="ECO:0008006" key="4">
    <source>
        <dbReference type="Google" id="ProtNLM"/>
    </source>
</evidence>
<gene>
    <name evidence="2" type="ORF">NIES21_27800</name>
</gene>
<proteinExistence type="predicted"/>
<sequence length="208" mass="22236">MLNAIPLIRLCQLTTTVAVSFAMLAAIKLDSAQAFSLTTFKISGNFAPVADNSSIGLPVSLANGSFNGTYTVDADQLPSSDFVNLTSWTINLVSNNTVLQTLSNTLAGNTAYIQENILAFTDAGLLTGNNQNMYSLELYFNRNFTGVGSTKNGIFLDNSDLGNVPTFGGNQIIFAKSQPVPEPQNFGGIGVVIAMGLWLKNKQKKLQK</sequence>
<accession>A0A1Z4GHX8</accession>
<organism evidence="2 3">
    <name type="scientific">Anabaenopsis circularis NIES-21</name>
    <dbReference type="NCBI Taxonomy" id="1085406"/>
    <lineage>
        <taxon>Bacteria</taxon>
        <taxon>Bacillati</taxon>
        <taxon>Cyanobacteriota</taxon>
        <taxon>Cyanophyceae</taxon>
        <taxon>Nostocales</taxon>
        <taxon>Nodulariaceae</taxon>
        <taxon>Anabaenopsis</taxon>
    </lineage>
</organism>
<dbReference type="Proteomes" id="UP000218287">
    <property type="component" value="Chromosome"/>
</dbReference>
<keyword evidence="3" id="KW-1185">Reference proteome</keyword>
<evidence type="ECO:0000313" key="3">
    <source>
        <dbReference type="Proteomes" id="UP000218287"/>
    </source>
</evidence>
<name>A0A1Z4GHX8_9CYAN</name>
<evidence type="ECO:0000256" key="1">
    <source>
        <dbReference type="SAM" id="SignalP"/>
    </source>
</evidence>
<dbReference type="EMBL" id="AP018174">
    <property type="protein sequence ID" value="BAY16946.1"/>
    <property type="molecule type" value="Genomic_DNA"/>
</dbReference>
<protein>
    <recommendedName>
        <fullName evidence="4">PEP-CTERM protein-sorting domain-containing protein</fullName>
    </recommendedName>
</protein>
<evidence type="ECO:0000313" key="2">
    <source>
        <dbReference type="EMBL" id="BAY16946.1"/>
    </source>
</evidence>